<dbReference type="GO" id="GO:0004519">
    <property type="term" value="F:endonuclease activity"/>
    <property type="evidence" value="ECO:0007669"/>
    <property type="project" value="UniProtKB-KW"/>
</dbReference>
<feature type="domain" description="Type I restriction modification DNA specificity" evidence="4">
    <location>
        <begin position="13"/>
        <end position="172"/>
    </location>
</feature>
<evidence type="ECO:0000313" key="5">
    <source>
        <dbReference type="EMBL" id="TKC01409.1"/>
    </source>
</evidence>
<dbReference type="InterPro" id="IPR000055">
    <property type="entry name" value="Restrct_endonuc_typeI_TRD"/>
</dbReference>
<name>A0A4U1CAC8_9SPHI</name>
<keyword evidence="5" id="KW-0540">Nuclease</keyword>
<evidence type="ECO:0000256" key="1">
    <source>
        <dbReference type="ARBA" id="ARBA00010923"/>
    </source>
</evidence>
<dbReference type="Gene3D" id="3.90.220.20">
    <property type="entry name" value="DNA methylase specificity domains"/>
    <property type="match status" value="2"/>
</dbReference>
<dbReference type="Proteomes" id="UP000310477">
    <property type="component" value="Unassembled WGS sequence"/>
</dbReference>
<keyword evidence="6" id="KW-1185">Reference proteome</keyword>
<accession>A0A4U1CAC8</accession>
<dbReference type="PANTHER" id="PTHR43140">
    <property type="entry name" value="TYPE-1 RESTRICTION ENZYME ECOKI SPECIFICITY PROTEIN"/>
    <property type="match status" value="1"/>
</dbReference>
<evidence type="ECO:0000256" key="2">
    <source>
        <dbReference type="ARBA" id="ARBA00022747"/>
    </source>
</evidence>
<feature type="domain" description="Type I restriction modification DNA specificity" evidence="4">
    <location>
        <begin position="194"/>
        <end position="370"/>
    </location>
</feature>
<keyword evidence="2" id="KW-0680">Restriction system</keyword>
<dbReference type="PANTHER" id="PTHR43140:SF1">
    <property type="entry name" value="TYPE I RESTRICTION ENZYME ECOKI SPECIFICITY SUBUNIT"/>
    <property type="match status" value="1"/>
</dbReference>
<gene>
    <name evidence="5" type="ORF">FA045_09240</name>
</gene>
<dbReference type="OrthoDB" id="9816225at2"/>
<keyword evidence="5" id="KW-0255">Endonuclease</keyword>
<comment type="caution">
    <text evidence="5">The sequence shown here is derived from an EMBL/GenBank/DDBJ whole genome shotgun (WGS) entry which is preliminary data.</text>
</comment>
<dbReference type="AlphaFoldDB" id="A0A4U1CAC8"/>
<evidence type="ECO:0000256" key="3">
    <source>
        <dbReference type="ARBA" id="ARBA00023125"/>
    </source>
</evidence>
<dbReference type="RefSeq" id="WP_136876773.1">
    <property type="nucleotide sequence ID" value="NZ_SWBO01000004.1"/>
</dbReference>
<dbReference type="EMBL" id="SWBO01000004">
    <property type="protein sequence ID" value="TKC01409.1"/>
    <property type="molecule type" value="Genomic_DNA"/>
</dbReference>
<dbReference type="CDD" id="cd17268">
    <property type="entry name" value="RMtype1_S_Ara36733I_TRD1-CR1_like"/>
    <property type="match status" value="1"/>
</dbReference>
<dbReference type="Pfam" id="PF01420">
    <property type="entry name" value="Methylase_S"/>
    <property type="match status" value="2"/>
</dbReference>
<dbReference type="InterPro" id="IPR044946">
    <property type="entry name" value="Restrct_endonuc_typeI_TRD_sf"/>
</dbReference>
<organism evidence="5 6">
    <name type="scientific">Pedobacter cryotolerans</name>
    <dbReference type="NCBI Taxonomy" id="2571270"/>
    <lineage>
        <taxon>Bacteria</taxon>
        <taxon>Pseudomonadati</taxon>
        <taxon>Bacteroidota</taxon>
        <taxon>Sphingobacteriia</taxon>
        <taxon>Sphingobacteriales</taxon>
        <taxon>Sphingobacteriaceae</taxon>
        <taxon>Pedobacter</taxon>
    </lineage>
</organism>
<comment type="similarity">
    <text evidence="1">Belongs to the type-I restriction system S methylase family.</text>
</comment>
<keyword evidence="3" id="KW-0238">DNA-binding</keyword>
<dbReference type="GO" id="GO:0009307">
    <property type="term" value="P:DNA restriction-modification system"/>
    <property type="evidence" value="ECO:0007669"/>
    <property type="project" value="UniProtKB-KW"/>
</dbReference>
<evidence type="ECO:0000313" key="6">
    <source>
        <dbReference type="Proteomes" id="UP000310477"/>
    </source>
</evidence>
<reference evidence="5 6" key="1">
    <citation type="submission" date="2019-04" db="EMBL/GenBank/DDBJ databases">
        <title>Pedobacter sp. AR-2-6 sp. nov., isolated from Arctic soil.</title>
        <authorList>
            <person name="Dahal R.H."/>
            <person name="Kim D.-U."/>
        </authorList>
    </citation>
    <scope>NUCLEOTIDE SEQUENCE [LARGE SCALE GENOMIC DNA]</scope>
    <source>
        <strain evidence="5 6">AR-2-6</strain>
    </source>
</reference>
<dbReference type="CDD" id="cd17262">
    <property type="entry name" value="RMtype1_S_Aco12261I-TRD2-CR2"/>
    <property type="match status" value="1"/>
</dbReference>
<protein>
    <submittedName>
        <fullName evidence="5">Restriction endonuclease subunit S</fullName>
    </submittedName>
</protein>
<dbReference type="GO" id="GO:0003677">
    <property type="term" value="F:DNA binding"/>
    <property type="evidence" value="ECO:0007669"/>
    <property type="project" value="UniProtKB-KW"/>
</dbReference>
<sequence length="387" mass="43602">MGKIDDLIAKYCPEGVEYKDLGDIVQILDNKRKPISKGNRIAGKYPYYGANGIQDYVEGYIFDGTFLLLGEDGSVINKDGSPVLNWASGKIWVNNHAHILAENKDKALLRFIYFALAEIDVTKVVKGNIPKITQQNLRSFSIPIPPLLVQQEIVNILDKFTSLTAELEAELEARSTQYVYYRDKLLGFENTAVEWKTLGEVGTFLRGKRFVRTDMIEEGFPCIHYGEMYTHYNIYAKQSKSFISEELASKLRKANPGDVIIVAAGETIEDIGKGTAWLADTDVVTHDACFSFKSPLNPKYVSYFLRTRLFHDQIRPHISSGKISAINANGLSKAKIPVPPRAEQDRIVAILDKFDALVTDISTGLPAEIKARRQQYEYYRGKLLTFN</sequence>
<evidence type="ECO:0000259" key="4">
    <source>
        <dbReference type="Pfam" id="PF01420"/>
    </source>
</evidence>
<dbReference type="SUPFAM" id="SSF116734">
    <property type="entry name" value="DNA methylase specificity domain"/>
    <property type="match status" value="2"/>
</dbReference>
<dbReference type="InterPro" id="IPR051212">
    <property type="entry name" value="Type-I_RE_S_subunit"/>
</dbReference>
<keyword evidence="5" id="KW-0378">Hydrolase</keyword>
<proteinExistence type="inferred from homology"/>